<accession>B1HYI4</accession>
<evidence type="ECO:0000313" key="7">
    <source>
        <dbReference type="Proteomes" id="UP000002164"/>
    </source>
</evidence>
<evidence type="ECO:0000313" key="6">
    <source>
        <dbReference type="EMBL" id="ACA40145.1"/>
    </source>
</evidence>
<feature type="transmembrane region" description="Helical" evidence="5">
    <location>
        <begin position="412"/>
        <end position="431"/>
    </location>
</feature>
<dbReference type="Proteomes" id="UP000002164">
    <property type="component" value="Chromosome"/>
</dbReference>
<dbReference type="EnsemblBacteria" id="ACA40145">
    <property type="protein sequence ID" value="ACA40145"/>
    <property type="gene ID" value="Bsph_2603"/>
</dbReference>
<dbReference type="PANTHER" id="PTHR22550:SF5">
    <property type="entry name" value="LEUCINE ZIPPER PROTEIN 4"/>
    <property type="match status" value="1"/>
</dbReference>
<dbReference type="Pfam" id="PF03323">
    <property type="entry name" value="GerA"/>
    <property type="match status" value="1"/>
</dbReference>
<evidence type="ECO:0000256" key="1">
    <source>
        <dbReference type="ARBA" id="ARBA00004141"/>
    </source>
</evidence>
<evidence type="ECO:0000256" key="3">
    <source>
        <dbReference type="ARBA" id="ARBA00023136"/>
    </source>
</evidence>
<keyword evidence="3 4" id="KW-0472">Membrane</keyword>
<protein>
    <submittedName>
        <fullName evidence="6">Germination protein</fullName>
    </submittedName>
</protein>
<keyword evidence="5" id="KW-1133">Transmembrane helix</keyword>
<evidence type="ECO:0000256" key="2">
    <source>
        <dbReference type="ARBA" id="ARBA00005278"/>
    </source>
</evidence>
<dbReference type="HOGENOM" id="CLU_021639_4_1_9"/>
<feature type="transmembrane region" description="Helical" evidence="5">
    <location>
        <begin position="323"/>
        <end position="342"/>
    </location>
</feature>
<dbReference type="AlphaFoldDB" id="B1HYI4"/>
<feature type="transmembrane region" description="Helical" evidence="5">
    <location>
        <begin position="281"/>
        <end position="302"/>
    </location>
</feature>
<reference evidence="6 7" key="1">
    <citation type="journal article" date="2008" name="J. Bacteriol.">
        <title>Complete genome sequence of the mosquitocidal bacterium Bacillus sphaericus C3-41 and comparison with those of closely related Bacillus species.</title>
        <authorList>
            <person name="Hu X."/>
            <person name="Fan W."/>
            <person name="Han B."/>
            <person name="Liu H."/>
            <person name="Zheng D."/>
            <person name="Li Q."/>
            <person name="Dong W."/>
            <person name="Yan J."/>
            <person name="Gao M."/>
            <person name="Berry C."/>
            <person name="Yuan Z."/>
        </authorList>
    </citation>
    <scope>NUCLEOTIDE SEQUENCE [LARGE SCALE GENOMIC DNA]</scope>
    <source>
        <strain evidence="6 7">C3-41</strain>
    </source>
</reference>
<sequence>MHYSLSKCIRMFLLGNLYLYPIVEGVLTMSDQNQVPKKIQNEKMGLDQGAVLTTIQKEKYIQDGLHHTDDLFIRELKINGKLIKIFFLDSLTDKTSLETNIIKPLIDSTLNDFKHVITSAKLVTTTNLDIAIEMIPEGYCVIMEDLSDTLLLVPFPNEHSGRIEPENERIIRGSHQGFGEKISENIQFIRERISSSKLTITLSTIGETSKSKYALIYLSDITDPEILKKIENRISYIQTDSIQAPGGFEEYIQDNTYSPFPQFLNTERVDRVVSNLMEGRVALIMDGSPTALIFPVTFFSFFQTAEDYNSRTTISSFFRMIRIFSFITTVCLPAFYIALISFNYEIIPVEIVFSIKSSLEFVPFPPLLEAAIMQLTLELLREAAIRLPNPIAQTIGIVGGLVIGTAVVEANFVSNTMVIVVAITAISSFVIPSNELSTSSRILGFPLMIGAALFGVFGIVIGLTLILIHMCKLKSLSHPYLYPLAPFDFSALKDTIIRGPIWSMKARPKDLNTQNRWKTSHERGWKKDESLTNLTTLTTFQ</sequence>
<gene>
    <name evidence="6" type="ordered locus">Bsph_2603</name>
</gene>
<dbReference type="EMBL" id="CP000817">
    <property type="protein sequence ID" value="ACA40145.1"/>
    <property type="molecule type" value="Genomic_DNA"/>
</dbReference>
<proteinExistence type="inferred from homology"/>
<dbReference type="PIRSF" id="PIRSF005690">
    <property type="entry name" value="GerBA"/>
    <property type="match status" value="1"/>
</dbReference>
<evidence type="ECO:0000256" key="4">
    <source>
        <dbReference type="PIRNR" id="PIRNR005690"/>
    </source>
</evidence>
<feature type="transmembrane region" description="Helical" evidence="5">
    <location>
        <begin position="443"/>
        <end position="468"/>
    </location>
</feature>
<feature type="transmembrane region" description="Helical" evidence="5">
    <location>
        <begin position="387"/>
        <end position="406"/>
    </location>
</feature>
<comment type="subcellular location">
    <subcellularLocation>
        <location evidence="4">Cell membrane</location>
    </subcellularLocation>
    <subcellularLocation>
        <location evidence="1">Membrane</location>
        <topology evidence="1">Multi-pass membrane protein</topology>
    </subcellularLocation>
</comment>
<name>B1HYI4_LYSSC</name>
<dbReference type="InterPro" id="IPR050768">
    <property type="entry name" value="UPF0353/GerABKA_families"/>
</dbReference>
<dbReference type="PANTHER" id="PTHR22550">
    <property type="entry name" value="SPORE GERMINATION PROTEIN"/>
    <property type="match status" value="1"/>
</dbReference>
<dbReference type="InterPro" id="IPR004995">
    <property type="entry name" value="Spore_Ger"/>
</dbReference>
<comment type="similarity">
    <text evidence="2 4">Belongs to the GerABKA family.</text>
</comment>
<dbReference type="KEGG" id="lsp:Bsph_2603"/>
<organism evidence="6 7">
    <name type="scientific">Lysinibacillus sphaericus (strain C3-41)</name>
    <dbReference type="NCBI Taxonomy" id="444177"/>
    <lineage>
        <taxon>Bacteria</taxon>
        <taxon>Bacillati</taxon>
        <taxon>Bacillota</taxon>
        <taxon>Bacilli</taxon>
        <taxon>Bacillales</taxon>
        <taxon>Bacillaceae</taxon>
        <taxon>Lysinibacillus</taxon>
    </lineage>
</organism>
<dbReference type="GO" id="GO:0005886">
    <property type="term" value="C:plasma membrane"/>
    <property type="evidence" value="ECO:0007669"/>
    <property type="project" value="UniProtKB-SubCell"/>
</dbReference>
<dbReference type="GO" id="GO:0009847">
    <property type="term" value="P:spore germination"/>
    <property type="evidence" value="ECO:0007669"/>
    <property type="project" value="UniProtKB-UniRule"/>
</dbReference>
<keyword evidence="5" id="KW-0812">Transmembrane</keyword>
<evidence type="ECO:0000256" key="5">
    <source>
        <dbReference type="SAM" id="Phobius"/>
    </source>
</evidence>